<dbReference type="GO" id="GO:0006508">
    <property type="term" value="P:proteolysis"/>
    <property type="evidence" value="ECO:0007669"/>
    <property type="project" value="InterPro"/>
</dbReference>
<accession>A0AAE0NMG3</accession>
<name>A0AAE0NMG3_9PEZI</name>
<dbReference type="CDD" id="cd00306">
    <property type="entry name" value="Peptidases_S8_S53"/>
    <property type="match status" value="1"/>
</dbReference>
<proteinExistence type="predicted"/>
<protein>
    <recommendedName>
        <fullName evidence="3">Peptidase S8/S53 domain-containing protein</fullName>
    </recommendedName>
</protein>
<evidence type="ECO:0000313" key="2">
    <source>
        <dbReference type="Proteomes" id="UP001287356"/>
    </source>
</evidence>
<dbReference type="AlphaFoldDB" id="A0AAE0NMG3"/>
<dbReference type="InterPro" id="IPR036852">
    <property type="entry name" value="Peptidase_S8/S53_dom_sf"/>
</dbReference>
<keyword evidence="2" id="KW-1185">Reference proteome</keyword>
<dbReference type="Gene3D" id="3.40.50.200">
    <property type="entry name" value="Peptidase S8/S53 domain"/>
    <property type="match status" value="1"/>
</dbReference>
<comment type="caution">
    <text evidence="1">The sequence shown here is derived from an EMBL/GenBank/DDBJ whole genome shotgun (WGS) entry which is preliminary data.</text>
</comment>
<evidence type="ECO:0008006" key="3">
    <source>
        <dbReference type="Google" id="ProtNLM"/>
    </source>
</evidence>
<sequence length="186" mass="20599">MAFGFPDEVAQISTAMQQADSIKGGSLVFLAAASNEGSNGQEMFPAFMEYVISVRGTEHHGGFYGSYDPPPAPWNEGSPLYGTLGHQVPYDLSSDDMTMSGCSPATVIMAGIVALIQQYVAESGIFDENVRRHIHTRRGILQILKGIGVSRGNNRYYIAPWPLLEWDDEKRQDYIRTQIGRLPTRR</sequence>
<dbReference type="GO" id="GO:0004252">
    <property type="term" value="F:serine-type endopeptidase activity"/>
    <property type="evidence" value="ECO:0007669"/>
    <property type="project" value="InterPro"/>
</dbReference>
<reference evidence="1" key="1">
    <citation type="journal article" date="2023" name="Mol. Phylogenet. Evol.">
        <title>Genome-scale phylogeny and comparative genomics of the fungal order Sordariales.</title>
        <authorList>
            <person name="Hensen N."/>
            <person name="Bonometti L."/>
            <person name="Westerberg I."/>
            <person name="Brannstrom I.O."/>
            <person name="Guillou S."/>
            <person name="Cros-Aarteil S."/>
            <person name="Calhoun S."/>
            <person name="Haridas S."/>
            <person name="Kuo A."/>
            <person name="Mondo S."/>
            <person name="Pangilinan J."/>
            <person name="Riley R."/>
            <person name="LaButti K."/>
            <person name="Andreopoulos B."/>
            <person name="Lipzen A."/>
            <person name="Chen C."/>
            <person name="Yan M."/>
            <person name="Daum C."/>
            <person name="Ng V."/>
            <person name="Clum A."/>
            <person name="Steindorff A."/>
            <person name="Ohm R.A."/>
            <person name="Martin F."/>
            <person name="Silar P."/>
            <person name="Natvig D.O."/>
            <person name="Lalanne C."/>
            <person name="Gautier V."/>
            <person name="Ament-Velasquez S.L."/>
            <person name="Kruys A."/>
            <person name="Hutchinson M.I."/>
            <person name="Powell A.J."/>
            <person name="Barry K."/>
            <person name="Miller A.N."/>
            <person name="Grigoriev I.V."/>
            <person name="Debuchy R."/>
            <person name="Gladieux P."/>
            <person name="Hiltunen Thoren M."/>
            <person name="Johannesson H."/>
        </authorList>
    </citation>
    <scope>NUCLEOTIDE SEQUENCE</scope>
    <source>
        <strain evidence="1">CBS 958.72</strain>
    </source>
</reference>
<organism evidence="1 2">
    <name type="scientific">Lasiosphaeria ovina</name>
    <dbReference type="NCBI Taxonomy" id="92902"/>
    <lineage>
        <taxon>Eukaryota</taxon>
        <taxon>Fungi</taxon>
        <taxon>Dikarya</taxon>
        <taxon>Ascomycota</taxon>
        <taxon>Pezizomycotina</taxon>
        <taxon>Sordariomycetes</taxon>
        <taxon>Sordariomycetidae</taxon>
        <taxon>Sordariales</taxon>
        <taxon>Lasiosphaeriaceae</taxon>
        <taxon>Lasiosphaeria</taxon>
    </lineage>
</organism>
<dbReference type="Proteomes" id="UP001287356">
    <property type="component" value="Unassembled WGS sequence"/>
</dbReference>
<reference evidence="1" key="2">
    <citation type="submission" date="2023-06" db="EMBL/GenBank/DDBJ databases">
        <authorList>
            <consortium name="Lawrence Berkeley National Laboratory"/>
            <person name="Haridas S."/>
            <person name="Hensen N."/>
            <person name="Bonometti L."/>
            <person name="Westerberg I."/>
            <person name="Brannstrom I.O."/>
            <person name="Guillou S."/>
            <person name="Cros-Aarteil S."/>
            <person name="Calhoun S."/>
            <person name="Kuo A."/>
            <person name="Mondo S."/>
            <person name="Pangilinan J."/>
            <person name="Riley R."/>
            <person name="Labutti K."/>
            <person name="Andreopoulos B."/>
            <person name="Lipzen A."/>
            <person name="Chen C."/>
            <person name="Yanf M."/>
            <person name="Daum C."/>
            <person name="Ng V."/>
            <person name="Clum A."/>
            <person name="Steindorff A."/>
            <person name="Ohm R."/>
            <person name="Martin F."/>
            <person name="Silar P."/>
            <person name="Natvig D."/>
            <person name="Lalanne C."/>
            <person name="Gautier V."/>
            <person name="Ament-Velasquez S.L."/>
            <person name="Kruys A."/>
            <person name="Hutchinson M.I."/>
            <person name="Powell A.J."/>
            <person name="Barry K."/>
            <person name="Miller A.N."/>
            <person name="Grigoriev I.V."/>
            <person name="Debuchy R."/>
            <person name="Gladieux P."/>
            <person name="Thoren M.H."/>
            <person name="Johannesson H."/>
        </authorList>
    </citation>
    <scope>NUCLEOTIDE SEQUENCE</scope>
    <source>
        <strain evidence="1">CBS 958.72</strain>
    </source>
</reference>
<evidence type="ECO:0000313" key="1">
    <source>
        <dbReference type="EMBL" id="KAK3384170.1"/>
    </source>
</evidence>
<dbReference type="SUPFAM" id="SSF52743">
    <property type="entry name" value="Subtilisin-like"/>
    <property type="match status" value="1"/>
</dbReference>
<gene>
    <name evidence="1" type="ORF">B0T24DRAFT_74174</name>
</gene>
<dbReference type="EMBL" id="JAULSN010000001">
    <property type="protein sequence ID" value="KAK3384170.1"/>
    <property type="molecule type" value="Genomic_DNA"/>
</dbReference>